<dbReference type="PROSITE" id="PS51585">
    <property type="entry name" value="SAM_MT_TPMT"/>
    <property type="match status" value="1"/>
</dbReference>
<dbReference type="AlphaFoldDB" id="A0A160VFR4"/>
<dbReference type="GO" id="GO:0008757">
    <property type="term" value="F:S-adenosylmethionine-dependent methyltransferase activity"/>
    <property type="evidence" value="ECO:0007669"/>
    <property type="project" value="InterPro"/>
</dbReference>
<keyword evidence="3 5" id="KW-0808">Transferase</keyword>
<dbReference type="SUPFAM" id="SSF53335">
    <property type="entry name" value="S-adenosyl-L-methionine-dependent methyltransferases"/>
    <property type="match status" value="1"/>
</dbReference>
<evidence type="ECO:0000256" key="1">
    <source>
        <dbReference type="ARBA" id="ARBA00022553"/>
    </source>
</evidence>
<accession>A0A160VFR4</accession>
<dbReference type="GO" id="GO:0032259">
    <property type="term" value="P:methylation"/>
    <property type="evidence" value="ECO:0007669"/>
    <property type="project" value="UniProtKB-KW"/>
</dbReference>
<sequence>MVYKEDTAQFWEDIYLEDDAGWDLGGITPVFDSIADELNQGKVCIVGCGRGYDAVMFAQKGFEVTAVDFASSATTALETISKEENVNVQIRQSDIFCLTPEYDGVFDYVIEQTCFCAVNPERRQEYERLVYKILKPGGKLIGLWFPLDKTILDGGPPWGTTIDEVKSIFKNNWIIENEEFPEKSIQPRKNREKLIIFEKQ</sequence>
<dbReference type="PANTHER" id="PTHR32183">
    <property type="match status" value="1"/>
</dbReference>
<dbReference type="InterPro" id="IPR029063">
    <property type="entry name" value="SAM-dependent_MTases_sf"/>
</dbReference>
<keyword evidence="1" id="KW-0597">Phosphoprotein</keyword>
<gene>
    <name evidence="5" type="ORF">MGWOODY_Mmi758</name>
</gene>
<organism evidence="5">
    <name type="scientific">hydrothermal vent metagenome</name>
    <dbReference type="NCBI Taxonomy" id="652676"/>
    <lineage>
        <taxon>unclassified sequences</taxon>
        <taxon>metagenomes</taxon>
        <taxon>ecological metagenomes</taxon>
    </lineage>
</organism>
<reference evidence="5" key="1">
    <citation type="submission" date="2015-10" db="EMBL/GenBank/DDBJ databases">
        <authorList>
            <person name="Gilbert D.G."/>
        </authorList>
    </citation>
    <scope>NUCLEOTIDE SEQUENCE</scope>
</reference>
<dbReference type="Gene3D" id="3.40.50.150">
    <property type="entry name" value="Vaccinia Virus protein VP39"/>
    <property type="match status" value="1"/>
</dbReference>
<evidence type="ECO:0000256" key="2">
    <source>
        <dbReference type="ARBA" id="ARBA00022603"/>
    </source>
</evidence>
<dbReference type="PANTHER" id="PTHR32183:SF6">
    <property type="entry name" value="CYSTEINE SULFINATE DESULFINASE_CYSTEINE DESULFURASE AND RELATED ENZYMES"/>
    <property type="match status" value="1"/>
</dbReference>
<dbReference type="EMBL" id="FAXC01000259">
    <property type="protein sequence ID" value="CUV09486.1"/>
    <property type="molecule type" value="Genomic_DNA"/>
</dbReference>
<dbReference type="Pfam" id="PF05724">
    <property type="entry name" value="TPMT"/>
    <property type="match status" value="1"/>
</dbReference>
<evidence type="ECO:0000256" key="4">
    <source>
        <dbReference type="ARBA" id="ARBA00022691"/>
    </source>
</evidence>
<keyword evidence="2 5" id="KW-0489">Methyltransferase</keyword>
<protein>
    <submittedName>
        <fullName evidence="5">Thiol methyltransferase</fullName>
    </submittedName>
</protein>
<proteinExistence type="predicted"/>
<evidence type="ECO:0000256" key="3">
    <source>
        <dbReference type="ARBA" id="ARBA00022679"/>
    </source>
</evidence>
<dbReference type="InterPro" id="IPR008854">
    <property type="entry name" value="TPMT"/>
</dbReference>
<dbReference type="CDD" id="cd02440">
    <property type="entry name" value="AdoMet_MTases"/>
    <property type="match status" value="1"/>
</dbReference>
<evidence type="ECO:0000313" key="5">
    <source>
        <dbReference type="EMBL" id="CUV09486.1"/>
    </source>
</evidence>
<name>A0A160VFR4_9ZZZZ</name>
<keyword evidence="4" id="KW-0949">S-adenosyl-L-methionine</keyword>